<keyword evidence="1" id="KW-0004">4Fe-4S</keyword>
<keyword evidence="6" id="KW-0411">Iron-sulfur</keyword>
<dbReference type="GO" id="GO:0016829">
    <property type="term" value="F:lyase activity"/>
    <property type="evidence" value="ECO:0007669"/>
    <property type="project" value="UniProtKB-KW"/>
</dbReference>
<keyword evidence="5" id="KW-0408">Iron</keyword>
<evidence type="ECO:0000256" key="3">
    <source>
        <dbReference type="ARBA" id="ARBA00022723"/>
    </source>
</evidence>
<dbReference type="InterPro" id="IPR013785">
    <property type="entry name" value="Aldolase_TIM"/>
</dbReference>
<feature type="domain" description="Radical SAM core" evidence="8">
    <location>
        <begin position="21"/>
        <end position="216"/>
    </location>
</feature>
<dbReference type="SUPFAM" id="SSF102114">
    <property type="entry name" value="Radical SAM enzymes"/>
    <property type="match status" value="1"/>
</dbReference>
<dbReference type="InterPro" id="IPR058240">
    <property type="entry name" value="rSAM_sf"/>
</dbReference>
<comment type="caution">
    <text evidence="9">The sequence shown here is derived from an EMBL/GenBank/DDBJ whole genome shotgun (WGS) entry which is preliminary data.</text>
</comment>
<dbReference type="Gene3D" id="3.20.20.70">
    <property type="entry name" value="Aldolase class I"/>
    <property type="match status" value="1"/>
</dbReference>
<protein>
    <recommendedName>
        <fullName evidence="8">Radical SAM core domain-containing protein</fullName>
    </recommendedName>
</protein>
<evidence type="ECO:0000259" key="8">
    <source>
        <dbReference type="PROSITE" id="PS51918"/>
    </source>
</evidence>
<evidence type="ECO:0000313" key="9">
    <source>
        <dbReference type="EMBL" id="KKM05324.1"/>
    </source>
</evidence>
<dbReference type="EMBL" id="LAZR01016247">
    <property type="protein sequence ID" value="KKM05324.1"/>
    <property type="molecule type" value="Genomic_DNA"/>
</dbReference>
<evidence type="ECO:0000256" key="7">
    <source>
        <dbReference type="ARBA" id="ARBA00023239"/>
    </source>
</evidence>
<dbReference type="GO" id="GO:0051539">
    <property type="term" value="F:4 iron, 4 sulfur cluster binding"/>
    <property type="evidence" value="ECO:0007669"/>
    <property type="project" value="UniProtKB-KW"/>
</dbReference>
<keyword evidence="2" id="KW-0949">S-adenosyl-L-methionine</keyword>
<keyword evidence="7" id="KW-0456">Lyase</keyword>
<dbReference type="SFLD" id="SFLDS00029">
    <property type="entry name" value="Radical_SAM"/>
    <property type="match status" value="1"/>
</dbReference>
<dbReference type="PANTHER" id="PTHR42836">
    <property type="entry name" value="7-CARBOXY-7-DEAZAGUANINE SYNTHASE"/>
    <property type="match status" value="1"/>
</dbReference>
<dbReference type="InterPro" id="IPR024924">
    <property type="entry name" value="7-CO-7-deazaguanine_synth-like"/>
</dbReference>
<dbReference type="AlphaFoldDB" id="A0A0F9H2R8"/>
<organism evidence="9">
    <name type="scientific">marine sediment metagenome</name>
    <dbReference type="NCBI Taxonomy" id="412755"/>
    <lineage>
        <taxon>unclassified sequences</taxon>
        <taxon>metagenomes</taxon>
        <taxon>ecological metagenomes</taxon>
    </lineage>
</organism>
<reference evidence="9" key="1">
    <citation type="journal article" date="2015" name="Nature">
        <title>Complex archaea that bridge the gap between prokaryotes and eukaryotes.</title>
        <authorList>
            <person name="Spang A."/>
            <person name="Saw J.H."/>
            <person name="Jorgensen S.L."/>
            <person name="Zaremba-Niedzwiedzka K."/>
            <person name="Martijn J."/>
            <person name="Lind A.E."/>
            <person name="van Eijk R."/>
            <person name="Schleper C."/>
            <person name="Guy L."/>
            <person name="Ettema T.J."/>
        </authorList>
    </citation>
    <scope>NUCLEOTIDE SEQUENCE</scope>
</reference>
<gene>
    <name evidence="9" type="ORF">LCGC14_1755290</name>
</gene>
<evidence type="ECO:0000256" key="6">
    <source>
        <dbReference type="ARBA" id="ARBA00023014"/>
    </source>
</evidence>
<dbReference type="HAMAP" id="MF_00917">
    <property type="entry name" value="QueE"/>
    <property type="match status" value="1"/>
</dbReference>
<dbReference type="PROSITE" id="PS51918">
    <property type="entry name" value="RADICAL_SAM"/>
    <property type="match status" value="1"/>
</dbReference>
<keyword evidence="3" id="KW-0479">Metal-binding</keyword>
<accession>A0A0F9H2R8</accession>
<dbReference type="InterPro" id="IPR007197">
    <property type="entry name" value="rSAM"/>
</dbReference>
<evidence type="ECO:0000256" key="1">
    <source>
        <dbReference type="ARBA" id="ARBA00022485"/>
    </source>
</evidence>
<proteinExistence type="inferred from homology"/>
<dbReference type="GO" id="GO:0046872">
    <property type="term" value="F:metal ion binding"/>
    <property type="evidence" value="ECO:0007669"/>
    <property type="project" value="UniProtKB-KW"/>
</dbReference>
<keyword evidence="4" id="KW-0460">Magnesium</keyword>
<evidence type="ECO:0000256" key="5">
    <source>
        <dbReference type="ARBA" id="ARBA00023004"/>
    </source>
</evidence>
<evidence type="ECO:0000256" key="4">
    <source>
        <dbReference type="ARBA" id="ARBA00022842"/>
    </source>
</evidence>
<sequence length="241" mass="26843">MSNTIAISEIYGLVSQGEGPMAGRATIFVRVFGCDSRCEQCDSLYAVNPKHPDAKYEHLSVNQIIERITAIDRFVPITFSGGNPTIWDLSKVVDILKRSGRDVWVETQGTYWQDWLAECDVVVVSPKGPFMNDERLGVPQVATLAIYAERTKCHFKVVIGAEDDLDYAELIACTYPEVPMYLSVGCPLVGDGDTTTLGLLERYRHLGAVLMSNPLRWPHLVLTAAFLPQLHVLVHGHVREK</sequence>
<dbReference type="PIRSF" id="PIRSF000370">
    <property type="entry name" value="QueE"/>
    <property type="match status" value="1"/>
</dbReference>
<name>A0A0F9H2R8_9ZZZZ</name>
<dbReference type="Pfam" id="PF13353">
    <property type="entry name" value="Fer4_12"/>
    <property type="match status" value="1"/>
</dbReference>
<dbReference type="PANTHER" id="PTHR42836:SF1">
    <property type="entry name" value="7-CARBOXY-7-DEAZAGUANINE SYNTHASE"/>
    <property type="match status" value="1"/>
</dbReference>
<evidence type="ECO:0000256" key="2">
    <source>
        <dbReference type="ARBA" id="ARBA00022691"/>
    </source>
</evidence>